<feature type="region of interest" description="Disordered" evidence="15">
    <location>
        <begin position="1798"/>
        <end position="1860"/>
    </location>
</feature>
<dbReference type="Pfam" id="PF00271">
    <property type="entry name" value="Helicase_C"/>
    <property type="match status" value="1"/>
</dbReference>
<evidence type="ECO:0000256" key="13">
    <source>
        <dbReference type="ARBA" id="ARBA00034808"/>
    </source>
</evidence>
<dbReference type="STRING" id="329885.A0A4U0UPF8"/>
<dbReference type="SUPFAM" id="SSF52540">
    <property type="entry name" value="P-loop containing nucleoside triphosphate hydrolases"/>
    <property type="match status" value="1"/>
</dbReference>
<feature type="compositionally biased region" description="Basic and acidic residues" evidence="15">
    <location>
        <begin position="1550"/>
        <end position="1568"/>
    </location>
</feature>
<feature type="transmembrane region" description="Helical" evidence="16">
    <location>
        <begin position="139"/>
        <end position="158"/>
    </location>
</feature>
<dbReference type="InterPro" id="IPR027417">
    <property type="entry name" value="P-loop_NTPase"/>
</dbReference>
<organism evidence="19 20">
    <name type="scientific">Friedmanniomyces endolithicus</name>
    <dbReference type="NCBI Taxonomy" id="329885"/>
    <lineage>
        <taxon>Eukaryota</taxon>
        <taxon>Fungi</taxon>
        <taxon>Dikarya</taxon>
        <taxon>Ascomycota</taxon>
        <taxon>Pezizomycotina</taxon>
        <taxon>Dothideomycetes</taxon>
        <taxon>Dothideomycetidae</taxon>
        <taxon>Mycosphaerellales</taxon>
        <taxon>Teratosphaeriaceae</taxon>
        <taxon>Friedmanniomyces</taxon>
    </lineage>
</organism>
<keyword evidence="5" id="KW-0378">Hydrolase</keyword>
<dbReference type="SUPFAM" id="SSF46785">
    <property type="entry name" value="Winged helix' DNA-binding domain"/>
    <property type="match status" value="1"/>
</dbReference>
<feature type="domain" description="Helicase C-terminal" evidence="18">
    <location>
        <begin position="846"/>
        <end position="1037"/>
    </location>
</feature>
<evidence type="ECO:0000256" key="6">
    <source>
        <dbReference type="ARBA" id="ARBA00022806"/>
    </source>
</evidence>
<dbReference type="EC" id="5.6.2.4" evidence="13"/>
<feature type="transmembrane region" description="Helical" evidence="16">
    <location>
        <begin position="262"/>
        <end position="282"/>
    </location>
</feature>
<dbReference type="Pfam" id="PF00270">
    <property type="entry name" value="DEAD"/>
    <property type="match status" value="1"/>
</dbReference>
<feature type="compositionally biased region" description="Polar residues" evidence="15">
    <location>
        <begin position="1575"/>
        <end position="1584"/>
    </location>
</feature>
<dbReference type="InterPro" id="IPR007271">
    <property type="entry name" value="Nuc_sug_transpt"/>
</dbReference>
<dbReference type="GO" id="GO:0000139">
    <property type="term" value="C:Golgi membrane"/>
    <property type="evidence" value="ECO:0007669"/>
    <property type="project" value="InterPro"/>
</dbReference>
<comment type="catalytic activity">
    <reaction evidence="12">
        <text>Couples ATP hydrolysis with the unwinding of duplex DNA by translocating in the 3'-5' direction.</text>
        <dbReference type="EC" id="5.6.2.4"/>
    </reaction>
</comment>
<accession>A0A4U0UPF8</accession>
<gene>
    <name evidence="19" type="ORF">B0A54_11774</name>
</gene>
<dbReference type="SUPFAM" id="SSF103481">
    <property type="entry name" value="Multidrug resistance efflux transporter EmrE"/>
    <property type="match status" value="1"/>
</dbReference>
<dbReference type="PROSITE" id="PS51192">
    <property type="entry name" value="HELICASE_ATP_BIND_1"/>
    <property type="match status" value="1"/>
</dbReference>
<feature type="domain" description="Helicase ATP-binding" evidence="17">
    <location>
        <begin position="647"/>
        <end position="806"/>
    </location>
</feature>
<keyword evidence="8 16" id="KW-1133">Transmembrane helix</keyword>
<dbReference type="SMART" id="SM00487">
    <property type="entry name" value="DEXDc"/>
    <property type="match status" value="1"/>
</dbReference>
<evidence type="ECO:0000256" key="14">
    <source>
        <dbReference type="ARBA" id="ARBA00048988"/>
    </source>
</evidence>
<comment type="catalytic activity">
    <reaction evidence="14">
        <text>ATP + H2O = ADP + phosphate + H(+)</text>
        <dbReference type="Rhea" id="RHEA:13065"/>
        <dbReference type="ChEBI" id="CHEBI:15377"/>
        <dbReference type="ChEBI" id="CHEBI:15378"/>
        <dbReference type="ChEBI" id="CHEBI:30616"/>
        <dbReference type="ChEBI" id="CHEBI:43474"/>
        <dbReference type="ChEBI" id="CHEBI:456216"/>
        <dbReference type="EC" id="5.6.2.4"/>
    </reaction>
</comment>
<evidence type="ECO:0000256" key="11">
    <source>
        <dbReference type="ARBA" id="ARBA00023254"/>
    </source>
</evidence>
<feature type="compositionally biased region" description="Basic and acidic residues" evidence="15">
    <location>
        <begin position="571"/>
        <end position="583"/>
    </location>
</feature>
<dbReference type="InterPro" id="IPR001650">
    <property type="entry name" value="Helicase_C-like"/>
</dbReference>
<reference evidence="19 20" key="1">
    <citation type="submission" date="2017-03" db="EMBL/GenBank/DDBJ databases">
        <title>Genomes of endolithic fungi from Antarctica.</title>
        <authorList>
            <person name="Coleine C."/>
            <person name="Masonjones S."/>
            <person name="Stajich J.E."/>
        </authorList>
    </citation>
    <scope>NUCLEOTIDE SEQUENCE [LARGE SCALE GENOMIC DNA]</scope>
    <source>
        <strain evidence="19 20">CCFEE 5311</strain>
    </source>
</reference>
<keyword evidence="7" id="KW-0067">ATP-binding</keyword>
<evidence type="ECO:0000313" key="19">
    <source>
        <dbReference type="EMBL" id="TKA37690.1"/>
    </source>
</evidence>
<keyword evidence="11" id="KW-0469">Meiosis</keyword>
<feature type="transmembrane region" description="Helical" evidence="16">
    <location>
        <begin position="222"/>
        <end position="241"/>
    </location>
</feature>
<dbReference type="Pfam" id="PF02889">
    <property type="entry name" value="Sec63"/>
    <property type="match status" value="1"/>
</dbReference>
<dbReference type="FunFam" id="1.10.10.10:FF:000012">
    <property type="entry name" value="U5 small nuclear ribonucleoprotein helicase"/>
    <property type="match status" value="1"/>
</dbReference>
<keyword evidence="10" id="KW-0413">Isomerase</keyword>
<evidence type="ECO:0000256" key="4">
    <source>
        <dbReference type="ARBA" id="ARBA00022741"/>
    </source>
</evidence>
<evidence type="ECO:0000256" key="2">
    <source>
        <dbReference type="ARBA" id="ARBA00010140"/>
    </source>
</evidence>
<evidence type="ECO:0000313" key="20">
    <source>
        <dbReference type="Proteomes" id="UP000310066"/>
    </source>
</evidence>
<evidence type="ECO:0000256" key="1">
    <source>
        <dbReference type="ARBA" id="ARBA00004141"/>
    </source>
</evidence>
<dbReference type="InterPro" id="IPR011545">
    <property type="entry name" value="DEAD/DEAH_box_helicase_dom"/>
</dbReference>
<sequence>MALDIPHQQATSTQMPLNLPGDTTVLPPYYISNAVFLSEILKLATSLSLALYDIATDPHTLDDLTVTGLFTKLGQVVFTSDSWKMALPAILYTLQTTLQYIGVSNLDDATFQVTSQLEMLVTAVLSVTMLGRSLSMRKWVATIILMVGIAIVQVPTFSNADTTVLSTKDLQGGVAFHSPRTIWDLESLGNAAAGQLSKRYATYEGIEVDDAANAPPEVNTRIGLVAVVLACSLSGVASAYSEKALKDAKPEVPSASAWVRNVQMSFYSIWPALFIGVFFTGGKHIAKTGFFAGYNSVVWLAIMFQALGGVVESQLAASISIVLSVLASTTIFNFEITPTFLLGTSVVFFATYLCNTAPEDEALPPPINLTAEKSGEQSYFDLESVTVAAMDERIFQQLDVLERGARFNSRPAHDGYNISSAEYSAYDGHGPEYRTHNANTTLQRYHRDHDDDQPAEAGFIDPLLPNQPHIRHATGTSGHARLSFMPDEAPLGSHARPRAFDISRFAFDAGHTDLSSSSGPEQAWPSSPAFRASQQRPAIYSLGRGNQRSGHRPAQEQFEPQTAYQPVSVEQLEHEEQRMEESSRQQPEAYFHSSHAPRDSISRPKKAIQGPPVVQGISLVSTHELPDRFRSIFSFPLFNAVQSKCFETIYKSNDNLVLSAPTGSGKTAVLELAICRLISGFASGSYKIVYQAPTKSLCSERQRDWQRKLGPLDIHVQNATIIITTPEKWDSVTRKWKDHQKLMQMVKLFLIDEVHILKEDRGATLEAVVSRMKSVGSNVRFVALSATVPNSQDIATWLGKDPMNQHVPAVREHFGEEFRPVRLQKHVAGYQGNSNDFAFEKMLNAKLPEVITKWSRRKPIMVFCFTRSSCVDTAKLLATWWATKGPKDRFWSAPRQQIVVGEKDLRETLSSGVAFHHAGLQVQDRLAVEKGYLEGEISVICCTSTLAVGVNLPCHMAIIKNTITYTGGPTGSVKEYSDLEIMQMLGRAGRPQFDDSAVAVIMTRLARVPHYEKMITGQEILESCLHRNLIDHLNAEIGLGTITSAASAKKWLSGTFLHVRLKENPDHYKLQGDSYGQNLEECLDSICRNGIAALEESDLVQSTPKLHCTEFGDSMARYYLQFETMKVILALPPKAKLSEILSAVAQAAEFRDVRFRGGEKSTYKELNKNASIKFPIPVNLDQPAHKVSLVIQAVLGAIDFPSEDYKQRLEFGVAKATIFQQAQRFVSCIVDCQLFLDDAVSTRNALMLARSLGAQVWDDSPLHMKQLDGVGLVSVRKLAVAGIKSIEDIETTEAHRLEGFLSRNPPYGEQLQKKAKAFPKLRISMKTMGEPSINKGQHVTVNVKAEIGFLNETVPTMFQGRQVYVCLLAETSDGHKVHFARISAKKLDAGQEVMFSANLTNAGQTVRAYIMCDEIAGSARHAMLKPDIPAIAFPPPKTAEEANKQRSQVVHAPNIAKRRASALRSGAEVESVSDEFGDAGLDDADLTFAETGGFVDIDDLDNCAKQKKQRTTHSTQVNVDWEPKQLADGKWACNHTCKDKTVCKHMCCRDGLDKKPKPPKQKEIKKQAAEPGSDPKQTQLSMVTSKRVALTTPATGATQKTQVQAARGNTDMREVQDLNRLHNSVRSSTARLPVLGKGKATDKSNQSGQPRFFDGHNSMQYPISSDFGMDAGEAGDSDYESEDFRPQSAPRMSPSRDSAGFLDVEMDMLDTGPGTDAEGQLPADGPGDGHIDFPSYSAKSIFAEPEQWDVDDNDMDDLQLALAVPQTRVSNSDDVLPVAKTSESKHLFVGYSTDSAEQSAFDAVPGTKQAETRPLRAPPAQLRPEFQRPAQPFLDNSFLAGAADGQEANGEASSAESPDELAKWFSQEFGNELFNYTG</sequence>
<name>A0A4U0UPF8_9PEZI</name>
<keyword evidence="4" id="KW-0547">Nucleotide-binding</keyword>
<dbReference type="GO" id="GO:0016787">
    <property type="term" value="F:hydrolase activity"/>
    <property type="evidence" value="ECO:0007669"/>
    <property type="project" value="UniProtKB-KW"/>
</dbReference>
<dbReference type="OrthoDB" id="5575at2759"/>
<dbReference type="PANTHER" id="PTHR47835:SF3">
    <property type="entry name" value="HELICASE FOR MEIOSIS 1"/>
    <property type="match status" value="1"/>
</dbReference>
<dbReference type="Pfam" id="PF04142">
    <property type="entry name" value="Nuc_sug_transp"/>
    <property type="match status" value="1"/>
</dbReference>
<dbReference type="Gene3D" id="1.10.3380.10">
    <property type="entry name" value="Sec63 N-terminal domain-like domain"/>
    <property type="match status" value="1"/>
</dbReference>
<dbReference type="GO" id="GO:0005524">
    <property type="term" value="F:ATP binding"/>
    <property type="evidence" value="ECO:0007669"/>
    <property type="project" value="UniProtKB-KW"/>
</dbReference>
<feature type="region of interest" description="Disordered" evidence="15">
    <location>
        <begin position="448"/>
        <end position="490"/>
    </location>
</feature>
<evidence type="ECO:0000256" key="9">
    <source>
        <dbReference type="ARBA" id="ARBA00023136"/>
    </source>
</evidence>
<evidence type="ECO:0000256" key="8">
    <source>
        <dbReference type="ARBA" id="ARBA00022989"/>
    </source>
</evidence>
<dbReference type="InterPro" id="IPR004179">
    <property type="entry name" value="Sec63-dom"/>
</dbReference>
<dbReference type="GO" id="GO:0043138">
    <property type="term" value="F:3'-5' DNA helicase activity"/>
    <property type="evidence" value="ECO:0007669"/>
    <property type="project" value="UniProtKB-EC"/>
</dbReference>
<feature type="region of interest" description="Disordered" evidence="15">
    <location>
        <begin position="1550"/>
        <end position="1599"/>
    </location>
</feature>
<evidence type="ECO:0000259" key="18">
    <source>
        <dbReference type="PROSITE" id="PS51194"/>
    </source>
</evidence>
<dbReference type="InterPro" id="IPR052247">
    <property type="entry name" value="Meiotic_Crossover_Helicase"/>
</dbReference>
<keyword evidence="6" id="KW-0347">Helicase</keyword>
<feature type="region of interest" description="Disordered" evidence="15">
    <location>
        <begin position="1636"/>
        <end position="1697"/>
    </location>
</feature>
<dbReference type="Proteomes" id="UP000310066">
    <property type="component" value="Unassembled WGS sequence"/>
</dbReference>
<evidence type="ECO:0000256" key="10">
    <source>
        <dbReference type="ARBA" id="ARBA00023235"/>
    </source>
</evidence>
<feature type="region of interest" description="Disordered" evidence="15">
    <location>
        <begin position="542"/>
        <end position="608"/>
    </location>
</feature>
<dbReference type="InterPro" id="IPR036388">
    <property type="entry name" value="WH-like_DNA-bd_sf"/>
</dbReference>
<dbReference type="Gene3D" id="1.10.10.10">
    <property type="entry name" value="Winged helix-like DNA-binding domain superfamily/Winged helix DNA-binding domain"/>
    <property type="match status" value="1"/>
</dbReference>
<dbReference type="GO" id="GO:0003676">
    <property type="term" value="F:nucleic acid binding"/>
    <property type="evidence" value="ECO:0007669"/>
    <property type="project" value="InterPro"/>
</dbReference>
<evidence type="ECO:0000256" key="12">
    <source>
        <dbReference type="ARBA" id="ARBA00034617"/>
    </source>
</evidence>
<dbReference type="SMART" id="SM00973">
    <property type="entry name" value="Sec63"/>
    <property type="match status" value="1"/>
</dbReference>
<proteinExistence type="inferred from homology"/>
<dbReference type="GO" id="GO:0015165">
    <property type="term" value="F:pyrimidine nucleotide-sugar transmembrane transporter activity"/>
    <property type="evidence" value="ECO:0007669"/>
    <property type="project" value="InterPro"/>
</dbReference>
<evidence type="ECO:0000256" key="3">
    <source>
        <dbReference type="ARBA" id="ARBA00022692"/>
    </source>
</evidence>
<dbReference type="Gene3D" id="3.40.50.300">
    <property type="entry name" value="P-loop containing nucleotide triphosphate hydrolases"/>
    <property type="match status" value="2"/>
</dbReference>
<dbReference type="PROSITE" id="PS51194">
    <property type="entry name" value="HELICASE_CTER"/>
    <property type="match status" value="1"/>
</dbReference>
<protein>
    <recommendedName>
        <fullName evidence="13">DNA 3'-5' helicase</fullName>
        <ecNumber evidence="13">5.6.2.4</ecNumber>
    </recommendedName>
</protein>
<dbReference type="InterPro" id="IPR037185">
    <property type="entry name" value="EmrE-like"/>
</dbReference>
<comment type="caution">
    <text evidence="19">The sequence shown here is derived from an EMBL/GenBank/DDBJ whole genome shotgun (WGS) entry which is preliminary data.</text>
</comment>
<dbReference type="FunFam" id="1.10.3380.10:FF:000012">
    <property type="entry name" value="DEAD/DEAH box DNA helicase"/>
    <property type="match status" value="1"/>
</dbReference>
<evidence type="ECO:0000256" key="5">
    <source>
        <dbReference type="ARBA" id="ARBA00022801"/>
    </source>
</evidence>
<comment type="subcellular location">
    <subcellularLocation>
        <location evidence="1">Membrane</location>
        <topology evidence="1">Multi-pass membrane protein</topology>
    </subcellularLocation>
</comment>
<comment type="similarity">
    <text evidence="2">Belongs to the helicase family. SKI2 subfamily.</text>
</comment>
<dbReference type="CDD" id="cd18795">
    <property type="entry name" value="SF2_C_Ski2"/>
    <property type="match status" value="1"/>
</dbReference>
<dbReference type="InterPro" id="IPR014001">
    <property type="entry name" value="Helicase_ATP-bd"/>
</dbReference>
<dbReference type="GO" id="GO:0051321">
    <property type="term" value="P:meiotic cell cycle"/>
    <property type="evidence" value="ECO:0007669"/>
    <property type="project" value="UniProtKB-KW"/>
</dbReference>
<evidence type="ECO:0000256" key="7">
    <source>
        <dbReference type="ARBA" id="ARBA00022840"/>
    </source>
</evidence>
<evidence type="ECO:0000259" key="17">
    <source>
        <dbReference type="PROSITE" id="PS51192"/>
    </source>
</evidence>
<dbReference type="EMBL" id="NAJP01000050">
    <property type="protein sequence ID" value="TKA37690.1"/>
    <property type="molecule type" value="Genomic_DNA"/>
</dbReference>
<keyword evidence="3 16" id="KW-0812">Transmembrane</keyword>
<dbReference type="InterPro" id="IPR036390">
    <property type="entry name" value="WH_DNA-bd_sf"/>
</dbReference>
<dbReference type="PANTHER" id="PTHR47835">
    <property type="entry name" value="HFM1, ATP DEPENDENT DNA HELICASE HOMOLOG"/>
    <property type="match status" value="1"/>
</dbReference>
<dbReference type="SMART" id="SM00490">
    <property type="entry name" value="HELICc"/>
    <property type="match status" value="1"/>
</dbReference>
<dbReference type="Pfam" id="PF23445">
    <property type="entry name" value="WHD_SNRNP200"/>
    <property type="match status" value="1"/>
</dbReference>
<dbReference type="SUPFAM" id="SSF158702">
    <property type="entry name" value="Sec63 N-terminal domain-like"/>
    <property type="match status" value="1"/>
</dbReference>
<evidence type="ECO:0000256" key="16">
    <source>
        <dbReference type="SAM" id="Phobius"/>
    </source>
</evidence>
<keyword evidence="9 16" id="KW-0472">Membrane</keyword>
<evidence type="ECO:0000256" key="15">
    <source>
        <dbReference type="SAM" id="MobiDB-lite"/>
    </source>
</evidence>
<dbReference type="InterPro" id="IPR057842">
    <property type="entry name" value="WH_MER3"/>
</dbReference>